<dbReference type="InterPro" id="IPR013154">
    <property type="entry name" value="ADH-like_N"/>
</dbReference>
<dbReference type="SUPFAM" id="SSF51735">
    <property type="entry name" value="NAD(P)-binding Rossmann-fold domains"/>
    <property type="match status" value="1"/>
</dbReference>
<feature type="domain" description="Enoyl reductase (ER)" evidence="1">
    <location>
        <begin position="10"/>
        <end position="308"/>
    </location>
</feature>
<dbReference type="InterPro" id="IPR020843">
    <property type="entry name" value="ER"/>
</dbReference>
<dbReference type="Pfam" id="PF08240">
    <property type="entry name" value="ADH_N"/>
    <property type="match status" value="1"/>
</dbReference>
<reference evidence="2" key="1">
    <citation type="submission" date="2021-04" db="EMBL/GenBank/DDBJ databases">
        <title>Genome based classification of Actinospica acidithermotolerans sp. nov., an actinobacterium isolated from an Indonesian hot spring.</title>
        <authorList>
            <person name="Kusuma A.B."/>
            <person name="Putra K.E."/>
            <person name="Nafisah S."/>
            <person name="Loh J."/>
            <person name="Nouioui I."/>
            <person name="Goodfellow M."/>
        </authorList>
    </citation>
    <scope>NUCLEOTIDE SEQUENCE</scope>
    <source>
        <strain evidence="2">CSCA 57</strain>
    </source>
</reference>
<dbReference type="CDD" id="cd05289">
    <property type="entry name" value="MDR_like_2"/>
    <property type="match status" value="1"/>
</dbReference>
<dbReference type="InterPro" id="IPR011032">
    <property type="entry name" value="GroES-like_sf"/>
</dbReference>
<proteinExistence type="predicted"/>
<gene>
    <name evidence="2" type="ORF">KDL01_27445</name>
</gene>
<comment type="caution">
    <text evidence="2">The sequence shown here is derived from an EMBL/GenBank/DDBJ whole genome shotgun (WGS) entry which is preliminary data.</text>
</comment>
<dbReference type="Gene3D" id="3.40.50.720">
    <property type="entry name" value="NAD(P)-binding Rossmann-like Domain"/>
    <property type="match status" value="1"/>
</dbReference>
<protein>
    <submittedName>
        <fullName evidence="2">NADP-dependent oxidoreductase</fullName>
    </submittedName>
</protein>
<dbReference type="AlphaFoldDB" id="A0A941IT09"/>
<name>A0A941IT09_9ACTN</name>
<dbReference type="SMART" id="SM00829">
    <property type="entry name" value="PKS_ER"/>
    <property type="match status" value="1"/>
</dbReference>
<dbReference type="Proteomes" id="UP000675781">
    <property type="component" value="Unassembled WGS sequence"/>
</dbReference>
<keyword evidence="3" id="KW-1185">Reference proteome</keyword>
<dbReference type="RefSeq" id="WP_212531512.1">
    <property type="nucleotide sequence ID" value="NZ_JAGSOG010000177.1"/>
</dbReference>
<evidence type="ECO:0000313" key="2">
    <source>
        <dbReference type="EMBL" id="MBR7837042.1"/>
    </source>
</evidence>
<dbReference type="InterPro" id="IPR036291">
    <property type="entry name" value="NAD(P)-bd_dom_sf"/>
</dbReference>
<dbReference type="GO" id="GO:0016491">
    <property type="term" value="F:oxidoreductase activity"/>
    <property type="evidence" value="ECO:0007669"/>
    <property type="project" value="InterPro"/>
</dbReference>
<dbReference type="Pfam" id="PF13602">
    <property type="entry name" value="ADH_zinc_N_2"/>
    <property type="match status" value="1"/>
</dbReference>
<evidence type="ECO:0000313" key="3">
    <source>
        <dbReference type="Proteomes" id="UP000675781"/>
    </source>
</evidence>
<sequence>MRAIVQSEYGGPEVLEQADLPVPEPGPGEIRIRVRAAAVNPTDWKHRAAPLFLGRLPLVLGWDVAGIVDKLGYGVTIFDQGDEVFGMLPYPHGVGGYAEYVLAPARAMVRKPENLDFVEAAALPLASLTAWQALNDTAHLTAGQRVLIQGAAGGVGHLAVQIAARMGAKVIGTASAEDLEYVRSLGAAEALDYRTTDLREAVREADAALVPLVGDARVNALSTVRAGGTFVTLLRTEPGGPEERVAAERGVRYRTMLVQDDHAGMQVIADLARSGGLRARIHDALPLSAAAEAHRLGEAGRIDGKLVLVVA</sequence>
<accession>A0A941IT09</accession>
<dbReference type="EMBL" id="JAGSOG010000177">
    <property type="protein sequence ID" value="MBR7837042.1"/>
    <property type="molecule type" value="Genomic_DNA"/>
</dbReference>
<dbReference type="Gene3D" id="3.90.180.10">
    <property type="entry name" value="Medium-chain alcohol dehydrogenases, catalytic domain"/>
    <property type="match status" value="1"/>
</dbReference>
<dbReference type="SUPFAM" id="SSF50129">
    <property type="entry name" value="GroES-like"/>
    <property type="match status" value="1"/>
</dbReference>
<dbReference type="PANTHER" id="PTHR11695">
    <property type="entry name" value="ALCOHOL DEHYDROGENASE RELATED"/>
    <property type="match status" value="1"/>
</dbReference>
<organism evidence="2 3">
    <name type="scientific">Actinospica durhamensis</name>
    <dbReference type="NCBI Taxonomy" id="1508375"/>
    <lineage>
        <taxon>Bacteria</taxon>
        <taxon>Bacillati</taxon>
        <taxon>Actinomycetota</taxon>
        <taxon>Actinomycetes</taxon>
        <taxon>Catenulisporales</taxon>
        <taxon>Actinospicaceae</taxon>
        <taxon>Actinospica</taxon>
    </lineage>
</organism>
<dbReference type="InterPro" id="IPR050700">
    <property type="entry name" value="YIM1/Zinc_Alcohol_DH_Fams"/>
</dbReference>
<dbReference type="PANTHER" id="PTHR11695:SF294">
    <property type="entry name" value="RETICULON-4-INTERACTING PROTEIN 1, MITOCHONDRIAL"/>
    <property type="match status" value="1"/>
</dbReference>
<evidence type="ECO:0000259" key="1">
    <source>
        <dbReference type="SMART" id="SM00829"/>
    </source>
</evidence>